<dbReference type="Proteomes" id="UP000606922">
    <property type="component" value="Unassembled WGS sequence"/>
</dbReference>
<keyword evidence="2" id="KW-1133">Transmembrane helix</keyword>
<keyword evidence="4" id="KW-1185">Reference proteome</keyword>
<organism evidence="3 4">
    <name type="scientific">Conyzicola nivalis</name>
    <dbReference type="NCBI Taxonomy" id="1477021"/>
    <lineage>
        <taxon>Bacteria</taxon>
        <taxon>Bacillati</taxon>
        <taxon>Actinomycetota</taxon>
        <taxon>Actinomycetes</taxon>
        <taxon>Micrococcales</taxon>
        <taxon>Microbacteriaceae</taxon>
        <taxon>Conyzicola</taxon>
    </lineage>
</organism>
<sequence>MRKVLERLVMVMTVSFLALAVAQGEPSTLVFAGIAALAVSTLLAARYAAIVIRAHDLGVGQRARAHRQSLVGMPEPQHPHTPGKPRTRAPSRALAVA</sequence>
<feature type="transmembrane region" description="Helical" evidence="2">
    <location>
        <begin position="34"/>
        <end position="54"/>
    </location>
</feature>
<dbReference type="EMBL" id="BMGB01000001">
    <property type="protein sequence ID" value="GGB00062.1"/>
    <property type="molecule type" value="Genomic_DNA"/>
</dbReference>
<comment type="caution">
    <text evidence="3">The sequence shown here is derived from an EMBL/GenBank/DDBJ whole genome shotgun (WGS) entry which is preliminary data.</text>
</comment>
<evidence type="ECO:0000256" key="2">
    <source>
        <dbReference type="SAM" id="Phobius"/>
    </source>
</evidence>
<reference evidence="3" key="1">
    <citation type="journal article" date="2014" name="Int. J. Syst. Evol. Microbiol.">
        <title>Complete genome sequence of Corynebacterium casei LMG S-19264T (=DSM 44701T), isolated from a smear-ripened cheese.</title>
        <authorList>
            <consortium name="US DOE Joint Genome Institute (JGI-PGF)"/>
            <person name="Walter F."/>
            <person name="Albersmeier A."/>
            <person name="Kalinowski J."/>
            <person name="Ruckert C."/>
        </authorList>
    </citation>
    <scope>NUCLEOTIDE SEQUENCE</scope>
    <source>
        <strain evidence="3">CGMCC 1.12813</strain>
    </source>
</reference>
<evidence type="ECO:0000313" key="4">
    <source>
        <dbReference type="Proteomes" id="UP000606922"/>
    </source>
</evidence>
<name>A0A916SHT7_9MICO</name>
<evidence type="ECO:0000256" key="1">
    <source>
        <dbReference type="SAM" id="MobiDB-lite"/>
    </source>
</evidence>
<gene>
    <name evidence="3" type="ORF">GCM10010979_13190</name>
</gene>
<keyword evidence="2" id="KW-0812">Transmembrane</keyword>
<dbReference type="AlphaFoldDB" id="A0A916SHT7"/>
<evidence type="ECO:0000313" key="3">
    <source>
        <dbReference type="EMBL" id="GGB00062.1"/>
    </source>
</evidence>
<accession>A0A916SHT7</accession>
<protein>
    <submittedName>
        <fullName evidence="3">Uncharacterized protein</fullName>
    </submittedName>
</protein>
<reference evidence="3" key="2">
    <citation type="submission" date="2020-09" db="EMBL/GenBank/DDBJ databases">
        <authorList>
            <person name="Sun Q."/>
            <person name="Zhou Y."/>
        </authorList>
    </citation>
    <scope>NUCLEOTIDE SEQUENCE</scope>
    <source>
        <strain evidence="3">CGMCC 1.12813</strain>
    </source>
</reference>
<keyword evidence="2" id="KW-0472">Membrane</keyword>
<feature type="region of interest" description="Disordered" evidence="1">
    <location>
        <begin position="65"/>
        <end position="97"/>
    </location>
</feature>
<proteinExistence type="predicted"/>
<dbReference type="RefSeq" id="WP_188509857.1">
    <property type="nucleotide sequence ID" value="NZ_BMGB01000001.1"/>
</dbReference>